<evidence type="ECO:0000313" key="4">
    <source>
        <dbReference type="EMBL" id="VEI02942.1"/>
    </source>
</evidence>
<dbReference type="GO" id="GO:0008233">
    <property type="term" value="F:peptidase activity"/>
    <property type="evidence" value="ECO:0007669"/>
    <property type="project" value="UniProtKB-KW"/>
</dbReference>
<protein>
    <submittedName>
        <fullName evidence="3">Protease-activated antimicrobial peptide</fullName>
    </submittedName>
</protein>
<evidence type="ECO:0000313" key="5">
    <source>
        <dbReference type="Proteomes" id="UP000277858"/>
    </source>
</evidence>
<keyword evidence="2" id="KW-0732">Signal</keyword>
<dbReference type="TCDB" id="9.B.66.1.2">
    <property type="family name" value="the propionicin plg-1 (propionicin plc-1) family"/>
</dbReference>
<dbReference type="Proteomes" id="UP000277858">
    <property type="component" value="Chromosome"/>
</dbReference>
<feature type="region of interest" description="Disordered" evidence="1">
    <location>
        <begin position="25"/>
        <end position="61"/>
    </location>
</feature>
<feature type="signal peptide" evidence="2">
    <location>
        <begin position="1"/>
        <end position="25"/>
    </location>
</feature>
<keyword evidence="5" id="KW-1185">Reference proteome</keyword>
<dbReference type="GO" id="GO:0006508">
    <property type="term" value="P:proteolysis"/>
    <property type="evidence" value="ECO:0007669"/>
    <property type="project" value="UniProtKB-KW"/>
</dbReference>
<keyword evidence="3" id="KW-0378">Hydrolase</keyword>
<feature type="chain" id="PRO_5038288831" evidence="2">
    <location>
        <begin position="26"/>
        <end position="225"/>
    </location>
</feature>
<gene>
    <name evidence="3" type="primary">pamA</name>
    <name evidence="4" type="ORF">NCTC13652_01138</name>
</gene>
<dbReference type="EMBL" id="LR134473">
    <property type="protein sequence ID" value="VEI02942.1"/>
    <property type="molecule type" value="Genomic_DNA"/>
</dbReference>
<dbReference type="AlphaFoldDB" id="Q8RNX8"/>
<proteinExistence type="predicted"/>
<accession>Q8RNX8</accession>
<evidence type="ECO:0000256" key="1">
    <source>
        <dbReference type="SAM" id="MobiDB-lite"/>
    </source>
</evidence>
<keyword evidence="3" id="KW-0645">Protease</keyword>
<name>Q8RNX8_9ACTN</name>
<reference evidence="3" key="1">
    <citation type="journal article" date="2002" name="J. Bacteriol.">
        <title>An antimicrobial peptide is produced by extracellular processing of a protein from Propionibacterium jensenii.</title>
        <authorList>
            <person name="Faye T."/>
            <person name="Brede D.A."/>
            <person name="Langsrud T."/>
            <person name="Nes I.F."/>
            <person name="Holo H."/>
        </authorList>
    </citation>
    <scope>NUCLEOTIDE SEQUENCE</scope>
</reference>
<sequence>MRIPVTITTMLVGTMVALTSFLPSASATSSPDADRATADTATQLAQTTDSGPHRVSPKTETVSPGTYLIKYSLDSGHRTVKLDLRIGTDYSLSTTQHPSALALKNRSGMTIDTVDLSNLAANRGIVFTSLSWKLVNSREATLTISENQVQSTSDSSNIDARRARAPHKAWYNCMTDAGISGAIAGAVAGCAATIEIGCVEGAIAGIGPSGIASMIAALWTCRSKY</sequence>
<evidence type="ECO:0000256" key="2">
    <source>
        <dbReference type="SAM" id="SignalP"/>
    </source>
</evidence>
<reference evidence="4 5" key="2">
    <citation type="submission" date="2018-12" db="EMBL/GenBank/DDBJ databases">
        <authorList>
            <consortium name="Pathogen Informatics"/>
        </authorList>
    </citation>
    <scope>NUCLEOTIDE SEQUENCE [LARGE SCALE GENOMIC DNA]</scope>
    <source>
        <strain evidence="4 5">NCTC13652</strain>
    </source>
</reference>
<evidence type="ECO:0000313" key="3">
    <source>
        <dbReference type="EMBL" id="AAL93135.1"/>
    </source>
</evidence>
<feature type="compositionally biased region" description="Low complexity" evidence="1">
    <location>
        <begin position="38"/>
        <end position="50"/>
    </location>
</feature>
<dbReference type="EMBL" id="AF465935">
    <property type="protein sequence ID" value="AAL93135.1"/>
    <property type="molecule type" value="Genomic_DNA"/>
</dbReference>
<organism evidence="3">
    <name type="scientific">Acidipropionibacterium jensenii</name>
    <dbReference type="NCBI Taxonomy" id="1749"/>
    <lineage>
        <taxon>Bacteria</taxon>
        <taxon>Bacillati</taxon>
        <taxon>Actinomycetota</taxon>
        <taxon>Actinomycetes</taxon>
        <taxon>Propionibacteriales</taxon>
        <taxon>Propionibacteriaceae</taxon>
        <taxon>Acidipropionibacterium</taxon>
    </lineage>
</organism>